<proteinExistence type="predicted"/>
<keyword evidence="2" id="KW-1133">Transmembrane helix</keyword>
<feature type="region of interest" description="Disordered" evidence="1">
    <location>
        <begin position="332"/>
        <end position="386"/>
    </location>
</feature>
<keyword evidence="2" id="KW-0812">Transmembrane</keyword>
<feature type="transmembrane region" description="Helical" evidence="2">
    <location>
        <begin position="171"/>
        <end position="190"/>
    </location>
</feature>
<keyword evidence="2" id="KW-0472">Membrane</keyword>
<evidence type="ECO:0000256" key="2">
    <source>
        <dbReference type="SAM" id="Phobius"/>
    </source>
</evidence>
<feature type="region of interest" description="Disordered" evidence="1">
    <location>
        <begin position="271"/>
        <end position="296"/>
    </location>
</feature>
<name>A0ABU7KYH8_9ACTN</name>
<dbReference type="EMBL" id="JAUUCC010000105">
    <property type="protein sequence ID" value="MEE2054320.1"/>
    <property type="molecule type" value="Genomic_DNA"/>
</dbReference>
<accession>A0ABU7KYH8</accession>
<evidence type="ECO:0000313" key="4">
    <source>
        <dbReference type="Proteomes" id="UP001348641"/>
    </source>
</evidence>
<protein>
    <submittedName>
        <fullName evidence="3">TIGR04222 domain-containing membrane protein</fullName>
    </submittedName>
</protein>
<dbReference type="InterPro" id="IPR026467">
    <property type="entry name" value="Ser/Gly_Cys_C_dom"/>
</dbReference>
<sequence>MDGSSILFLALGAVAGLLVGGVPLLRVVRGHLGLRAALRRSPGPVPAPDPDELSPNELAFLAGGPVRVGETAVVDAFLDDRIRSQAAGGLFTLVGPGIPYAHEKDPARRALVKAFKKRVGISARKMVRRVVTGRGVKQIRRDLVEARLVVDTPEVRAILERRAGLPRTIRVRRVLALLVAAVGAGTFFLVEPTNPGLAALAGGLTASALLVVAQAVLAATGGPAVLPNTAAGDEVVSRARERYGNTTALTTAEMTRDQAVRRTAVTGFRALRAGGRDRSSSRAVSGDGSPAFSPDLTAANAGSGGLGDAGGGGGVIDQNALCEFAELCQGGTSESGGSGGDGWNGGFDGSDGSGGSGDGGWGGFGGGSGDSGGGGGDGGGGGGGGD</sequence>
<gene>
    <name evidence="3" type="ORF">Q8A49_27860</name>
</gene>
<dbReference type="Proteomes" id="UP001348641">
    <property type="component" value="Unassembled WGS sequence"/>
</dbReference>
<dbReference type="RefSeq" id="WP_330161175.1">
    <property type="nucleotide sequence ID" value="NZ_BAAAJA010000048.1"/>
</dbReference>
<comment type="caution">
    <text evidence="3">The sequence shown here is derived from an EMBL/GenBank/DDBJ whole genome shotgun (WGS) entry which is preliminary data.</text>
</comment>
<evidence type="ECO:0000313" key="3">
    <source>
        <dbReference type="EMBL" id="MEE2054320.1"/>
    </source>
</evidence>
<evidence type="ECO:0000256" key="1">
    <source>
        <dbReference type="SAM" id="MobiDB-lite"/>
    </source>
</evidence>
<dbReference type="NCBIfam" id="TIGR04222">
    <property type="entry name" value="near_uncomplex"/>
    <property type="match status" value="1"/>
</dbReference>
<feature type="compositionally biased region" description="Gly residues" evidence="1">
    <location>
        <begin position="333"/>
        <end position="386"/>
    </location>
</feature>
<organism evidence="3 4">
    <name type="scientific">Nocardiopsis tropica</name>
    <dbReference type="NCBI Taxonomy" id="109330"/>
    <lineage>
        <taxon>Bacteria</taxon>
        <taxon>Bacillati</taxon>
        <taxon>Actinomycetota</taxon>
        <taxon>Actinomycetes</taxon>
        <taxon>Streptosporangiales</taxon>
        <taxon>Nocardiopsidaceae</taxon>
        <taxon>Nocardiopsis</taxon>
    </lineage>
</organism>
<reference evidence="3 4" key="1">
    <citation type="submission" date="2023-07" db="EMBL/GenBank/DDBJ databases">
        <authorList>
            <person name="Girao M."/>
            <person name="Carvalho M.F."/>
        </authorList>
    </citation>
    <scope>NUCLEOTIDE SEQUENCE [LARGE SCALE GENOMIC DNA]</scope>
    <source>
        <strain evidence="3 4">66/93</strain>
    </source>
</reference>
<feature type="transmembrane region" description="Helical" evidence="2">
    <location>
        <begin position="6"/>
        <end position="25"/>
    </location>
</feature>